<feature type="signal peptide" evidence="9">
    <location>
        <begin position="1"/>
        <end position="16"/>
    </location>
</feature>
<comment type="pathway">
    <text evidence="2">Polyol metabolism; (R,R)-butane-2,3-diol biosynthesis; (R,R)-butane-2,3-diol from pyruvate: step 2/3.</text>
</comment>
<dbReference type="PANTHER" id="PTHR35524:SF1">
    <property type="entry name" value="ALPHA-ACETOLACTATE DECARBOXYLASE"/>
    <property type="match status" value="1"/>
</dbReference>
<keyword evidence="9" id="KW-0732">Signal</keyword>
<accession>A0ABQ5KYF9</accession>
<evidence type="ECO:0000256" key="7">
    <source>
        <dbReference type="ARBA" id="ARBA00023061"/>
    </source>
</evidence>
<dbReference type="PANTHER" id="PTHR35524">
    <property type="entry name" value="ALPHA-ACETOLACTATE DECARBOXYLASE"/>
    <property type="match status" value="1"/>
</dbReference>
<gene>
    <name evidence="10" type="ORF">ADUPG1_003413</name>
</gene>
<dbReference type="Gene3D" id="3.30.1330.80">
    <property type="entry name" value="Hypothetical protein, similar to alpha- acetolactate decarboxylase, domain 2"/>
    <property type="match status" value="1"/>
</dbReference>
<evidence type="ECO:0000313" key="11">
    <source>
        <dbReference type="Proteomes" id="UP001057375"/>
    </source>
</evidence>
<evidence type="ECO:0000256" key="4">
    <source>
        <dbReference type="ARBA" id="ARBA00013204"/>
    </source>
</evidence>
<dbReference type="CDD" id="cd17299">
    <property type="entry name" value="acetolactate_decarboxylase"/>
    <property type="match status" value="1"/>
</dbReference>
<evidence type="ECO:0000256" key="2">
    <source>
        <dbReference type="ARBA" id="ARBA00005170"/>
    </source>
</evidence>
<evidence type="ECO:0000256" key="6">
    <source>
        <dbReference type="ARBA" id="ARBA00022793"/>
    </source>
</evidence>
<dbReference type="SUPFAM" id="SSF117856">
    <property type="entry name" value="AF0104/ALDC/Ptd012-like"/>
    <property type="match status" value="1"/>
</dbReference>
<protein>
    <recommendedName>
        <fullName evidence="5">Alpha-acetolactate decarboxylase</fullName>
        <ecNumber evidence="4">4.1.1.5</ecNumber>
    </recommendedName>
</protein>
<evidence type="ECO:0000256" key="5">
    <source>
        <dbReference type="ARBA" id="ARBA00020164"/>
    </source>
</evidence>
<dbReference type="InterPro" id="IPR005128">
    <property type="entry name" value="Acetolactate_a_deCO2ase"/>
</dbReference>
<name>A0ABQ5KYF9_9EUKA</name>
<evidence type="ECO:0000313" key="10">
    <source>
        <dbReference type="EMBL" id="GKT37475.1"/>
    </source>
</evidence>
<dbReference type="EMBL" id="BQXS01004675">
    <property type="protein sequence ID" value="GKT37475.1"/>
    <property type="molecule type" value="Genomic_DNA"/>
</dbReference>
<proteinExistence type="inferred from homology"/>
<evidence type="ECO:0000256" key="1">
    <source>
        <dbReference type="ARBA" id="ARBA00001784"/>
    </source>
</evidence>
<keyword evidence="7" id="KW-0005">Acetoin biosynthesis</keyword>
<reference evidence="10" key="1">
    <citation type="submission" date="2022-03" db="EMBL/GenBank/DDBJ databases">
        <title>Draft genome sequence of Aduncisulcus paluster, a free-living microaerophilic Fornicata.</title>
        <authorList>
            <person name="Yuyama I."/>
            <person name="Kume K."/>
            <person name="Tamura T."/>
            <person name="Inagaki Y."/>
            <person name="Hashimoto T."/>
        </authorList>
    </citation>
    <scope>NUCLEOTIDE SEQUENCE</scope>
    <source>
        <strain evidence="10">NY0171</strain>
    </source>
</reference>
<keyword evidence="6" id="KW-0210">Decarboxylase</keyword>
<evidence type="ECO:0000256" key="3">
    <source>
        <dbReference type="ARBA" id="ARBA00007106"/>
    </source>
</evidence>
<evidence type="ECO:0000256" key="8">
    <source>
        <dbReference type="ARBA" id="ARBA00023239"/>
    </source>
</evidence>
<comment type="caution">
    <text evidence="10">The sequence shown here is derived from an EMBL/GenBank/DDBJ whole genome shotgun (WGS) entry which is preliminary data.</text>
</comment>
<dbReference type="Proteomes" id="UP001057375">
    <property type="component" value="Unassembled WGS sequence"/>
</dbReference>
<feature type="non-terminal residue" evidence="10">
    <location>
        <position position="133"/>
    </location>
</feature>
<comment type="catalytic activity">
    <reaction evidence="1">
        <text>(2S)-2-acetolactate + H(+) = (R)-acetoin + CO2</text>
        <dbReference type="Rhea" id="RHEA:21580"/>
        <dbReference type="ChEBI" id="CHEBI:15378"/>
        <dbReference type="ChEBI" id="CHEBI:15686"/>
        <dbReference type="ChEBI" id="CHEBI:16526"/>
        <dbReference type="ChEBI" id="CHEBI:58476"/>
        <dbReference type="EC" id="4.1.1.5"/>
    </reaction>
</comment>
<sequence>MFTFFIFSLPGTSCAGDSIYQYSIIDSLLAGNYDGELTVGTLKRHGDTGLGTFNRLDGEMIFLNGEGYKINAHGKVLKVDDTERTPFAAAAFFKTGKIIKLDSVKSLKELNRKISNSLDSENLFYIIRIDGKF</sequence>
<dbReference type="Pfam" id="PF03306">
    <property type="entry name" value="AAL_decarboxy"/>
    <property type="match status" value="1"/>
</dbReference>
<comment type="similarity">
    <text evidence="3">Belongs to the alpha-acetolactate decarboxylase family.</text>
</comment>
<organism evidence="10 11">
    <name type="scientific">Aduncisulcus paluster</name>
    <dbReference type="NCBI Taxonomy" id="2918883"/>
    <lineage>
        <taxon>Eukaryota</taxon>
        <taxon>Metamonada</taxon>
        <taxon>Carpediemonas-like organisms</taxon>
        <taxon>Aduncisulcus</taxon>
    </lineage>
</organism>
<evidence type="ECO:0000256" key="9">
    <source>
        <dbReference type="SAM" id="SignalP"/>
    </source>
</evidence>
<dbReference type="EC" id="4.1.1.5" evidence="4"/>
<keyword evidence="11" id="KW-1185">Reference proteome</keyword>
<keyword evidence="8" id="KW-0456">Lyase</keyword>
<feature type="chain" id="PRO_5047165903" description="Alpha-acetolactate decarboxylase" evidence="9">
    <location>
        <begin position="17"/>
        <end position="133"/>
    </location>
</feature>